<feature type="transmembrane region" description="Helical" evidence="6">
    <location>
        <begin position="83"/>
        <end position="105"/>
    </location>
</feature>
<evidence type="ECO:0000259" key="7">
    <source>
        <dbReference type="Pfam" id="PF04138"/>
    </source>
</evidence>
<organism evidence="8 9">
    <name type="scientific">Lactobacillus nasalidis</name>
    <dbReference type="NCBI Taxonomy" id="2797258"/>
    <lineage>
        <taxon>Bacteria</taxon>
        <taxon>Bacillati</taxon>
        <taxon>Bacillota</taxon>
        <taxon>Bacilli</taxon>
        <taxon>Lactobacillales</taxon>
        <taxon>Lactobacillaceae</taxon>
        <taxon>Lactobacillus</taxon>
    </lineage>
</organism>
<dbReference type="Proteomes" id="UP000616547">
    <property type="component" value="Unassembled WGS sequence"/>
</dbReference>
<feature type="transmembrane region" description="Helical" evidence="6">
    <location>
        <begin position="16"/>
        <end position="37"/>
    </location>
</feature>
<evidence type="ECO:0000313" key="8">
    <source>
        <dbReference type="EMBL" id="GHW01009.1"/>
    </source>
</evidence>
<evidence type="ECO:0000256" key="3">
    <source>
        <dbReference type="ARBA" id="ARBA00022692"/>
    </source>
</evidence>
<evidence type="ECO:0000313" key="9">
    <source>
        <dbReference type="Proteomes" id="UP000616547"/>
    </source>
</evidence>
<evidence type="ECO:0000256" key="4">
    <source>
        <dbReference type="ARBA" id="ARBA00022989"/>
    </source>
</evidence>
<evidence type="ECO:0000256" key="2">
    <source>
        <dbReference type="ARBA" id="ARBA00009399"/>
    </source>
</evidence>
<keyword evidence="5 6" id="KW-0472">Membrane</keyword>
<evidence type="ECO:0000256" key="1">
    <source>
        <dbReference type="ARBA" id="ARBA00004141"/>
    </source>
</evidence>
<dbReference type="InterPro" id="IPR007267">
    <property type="entry name" value="GtrA_DPMS_TM"/>
</dbReference>
<comment type="subcellular location">
    <subcellularLocation>
        <location evidence="1">Membrane</location>
        <topology evidence="1">Multi-pass membrane protein</topology>
    </subcellularLocation>
</comment>
<gene>
    <name evidence="8" type="primary">gtcA2</name>
    <name evidence="8" type="ORF">lacNasYZ03_06960</name>
</gene>
<feature type="transmembrane region" description="Helical" evidence="6">
    <location>
        <begin position="43"/>
        <end position="62"/>
    </location>
</feature>
<dbReference type="EMBL" id="BOCI01000188">
    <property type="protein sequence ID" value="GHW01009.1"/>
    <property type="molecule type" value="Genomic_DNA"/>
</dbReference>
<dbReference type="PANTHER" id="PTHR38459:SF5">
    <property type="entry name" value="CELL WALL TEICHOIC ACID GLYCOSYLATION PROTEIN GTCA"/>
    <property type="match status" value="1"/>
</dbReference>
<comment type="similarity">
    <text evidence="2">Belongs to the GtrA family.</text>
</comment>
<feature type="transmembrane region" description="Helical" evidence="6">
    <location>
        <begin position="117"/>
        <end position="136"/>
    </location>
</feature>
<sequence length="142" mass="16797">MKQEKLQQLWEKYKDTIPYVIFGVLTTVVNIGVFWFFYRQLHVWMMVSNIIAWFASVLFAYLTNRKWVFHSEAASFADYCKEITAFFAARLATGVLDWLIMFIFAEKMGFNDMIMKIVANIVVIILNYVASKFWIFKSKNSK</sequence>
<dbReference type="PANTHER" id="PTHR38459">
    <property type="entry name" value="PROPHAGE BACTOPRENOL-LINKED GLUCOSE TRANSLOCASE HOMOLOG"/>
    <property type="match status" value="1"/>
</dbReference>
<dbReference type="InterPro" id="IPR051401">
    <property type="entry name" value="GtrA_CellWall_Glycosyl"/>
</dbReference>
<keyword evidence="9" id="KW-1185">Reference proteome</keyword>
<name>A0ABQ3W5P1_9LACO</name>
<dbReference type="Pfam" id="PF04138">
    <property type="entry name" value="GtrA_DPMS_TM"/>
    <property type="match status" value="1"/>
</dbReference>
<proteinExistence type="inferred from homology"/>
<accession>A0ABQ3W5P1</accession>
<reference evidence="9" key="1">
    <citation type="submission" date="2021-01" db="EMBL/GenBank/DDBJ databases">
        <title>Draft genome sequence of Nasalis larvatus strain YZ03.</title>
        <authorList>
            <person name="Suzuki-Hashido N."/>
            <person name="Tsuchida S."/>
            <person name="Hayakawa T."/>
        </authorList>
    </citation>
    <scope>NUCLEOTIDE SEQUENCE [LARGE SCALE GENOMIC DNA]</scope>
    <source>
        <strain evidence="9">YZ03</strain>
    </source>
</reference>
<keyword evidence="4 6" id="KW-1133">Transmembrane helix</keyword>
<evidence type="ECO:0000256" key="6">
    <source>
        <dbReference type="SAM" id="Phobius"/>
    </source>
</evidence>
<comment type="caution">
    <text evidence="8">The sequence shown here is derived from an EMBL/GenBank/DDBJ whole genome shotgun (WGS) entry which is preliminary data.</text>
</comment>
<dbReference type="RefSeq" id="WP_201331755.1">
    <property type="nucleotide sequence ID" value="NZ_BOCG01000216.1"/>
</dbReference>
<protein>
    <submittedName>
        <fullName evidence="8">Membrane protein</fullName>
    </submittedName>
</protein>
<feature type="domain" description="GtrA/DPMS transmembrane" evidence="7">
    <location>
        <begin position="19"/>
        <end position="136"/>
    </location>
</feature>
<keyword evidence="3 6" id="KW-0812">Transmembrane</keyword>
<evidence type="ECO:0000256" key="5">
    <source>
        <dbReference type="ARBA" id="ARBA00023136"/>
    </source>
</evidence>